<organism evidence="1 2">
    <name type="scientific">Paenimyroides ceti</name>
    <dbReference type="NCBI Taxonomy" id="395087"/>
    <lineage>
        <taxon>Bacteria</taxon>
        <taxon>Pseudomonadati</taxon>
        <taxon>Bacteroidota</taxon>
        <taxon>Flavobacteriia</taxon>
        <taxon>Flavobacteriales</taxon>
        <taxon>Flavobacteriaceae</taxon>
        <taxon>Paenimyroides</taxon>
    </lineage>
</organism>
<dbReference type="Pfam" id="PF18180">
    <property type="entry name" value="LD_cluster3"/>
    <property type="match status" value="2"/>
</dbReference>
<dbReference type="InterPro" id="IPR041197">
    <property type="entry name" value="LD_cluster3"/>
</dbReference>
<accession>A0ABT8CSS7</accession>
<reference evidence="2" key="1">
    <citation type="journal article" date="2019" name="Int. J. Syst. Evol. Microbiol.">
        <title>The Global Catalogue of Microorganisms (GCM) 10K type strain sequencing project: providing services to taxonomists for standard genome sequencing and annotation.</title>
        <authorList>
            <consortium name="The Broad Institute Genomics Platform"/>
            <consortium name="The Broad Institute Genome Sequencing Center for Infectious Disease"/>
            <person name="Wu L."/>
            <person name="Ma J."/>
        </authorList>
    </citation>
    <scope>NUCLEOTIDE SEQUENCE [LARGE SCALE GENOMIC DNA]</scope>
    <source>
        <strain evidence="2">CECT 7184</strain>
    </source>
</reference>
<proteinExistence type="predicted"/>
<evidence type="ECO:0000313" key="1">
    <source>
        <dbReference type="EMBL" id="MDN3706282.1"/>
    </source>
</evidence>
<evidence type="ECO:0000313" key="2">
    <source>
        <dbReference type="Proteomes" id="UP001242368"/>
    </source>
</evidence>
<dbReference type="EMBL" id="JAUFQU010000001">
    <property type="protein sequence ID" value="MDN3706282.1"/>
    <property type="molecule type" value="Genomic_DNA"/>
</dbReference>
<protein>
    <submittedName>
        <fullName evidence="1">Uncharacterized protein</fullName>
    </submittedName>
</protein>
<dbReference type="Proteomes" id="UP001242368">
    <property type="component" value="Unassembled WGS sequence"/>
</dbReference>
<sequence>MKNIFLSASIPLPERHPKYYDTADIIAIRDAVIALASIVIDKHRIIWGGHPSITPLINFVIERTIQYRLDKSINEIPSEEQKKHLFQNIKNEIQKHVTIYQSEFFREKFPEDNEKFENIIFTDNKGDIHSSIQEMRQKMLSENEFAAAVFIGGMDGIEVEYKMFKELHPQALLLPIASTGAATKIVYDNLPEDDEVKHERYLKDYGYMSLFQKYLIDKI</sequence>
<dbReference type="RefSeq" id="WP_290362363.1">
    <property type="nucleotide sequence ID" value="NZ_JAUFQU010000001.1"/>
</dbReference>
<keyword evidence="2" id="KW-1185">Reference proteome</keyword>
<gene>
    <name evidence="1" type="ORF">QW060_03980</name>
</gene>
<name>A0ABT8CSS7_9FLAO</name>
<comment type="caution">
    <text evidence="1">The sequence shown here is derived from an EMBL/GenBank/DDBJ whole genome shotgun (WGS) entry which is preliminary data.</text>
</comment>